<feature type="transmembrane region" description="Helical" evidence="1">
    <location>
        <begin position="392"/>
        <end position="414"/>
    </location>
</feature>
<organism evidence="3 4">
    <name type="scientific">Janibacter terrae</name>
    <dbReference type="NCBI Taxonomy" id="103817"/>
    <lineage>
        <taxon>Bacteria</taxon>
        <taxon>Bacillati</taxon>
        <taxon>Actinomycetota</taxon>
        <taxon>Actinomycetes</taxon>
        <taxon>Micrococcales</taxon>
        <taxon>Intrasporangiaceae</taxon>
        <taxon>Janibacter</taxon>
    </lineage>
</organism>
<reference evidence="3 4" key="1">
    <citation type="submission" date="2022-09" db="EMBL/GenBank/DDBJ databases">
        <title>Complete genome sequence of Janibacter terrae strain COS04-44, PCL-degrading bacteria isolated from oil spilled coast.</title>
        <authorList>
            <person name="Park H."/>
            <person name="Kim J.Y."/>
            <person name="An S.H."/>
            <person name="Lee C.M."/>
            <person name="Weon H.-Y."/>
        </authorList>
    </citation>
    <scope>NUCLEOTIDE SEQUENCE [LARGE SCALE GENOMIC DNA]</scope>
    <source>
        <strain evidence="3 4">COS04-44</strain>
    </source>
</reference>
<dbReference type="RefSeq" id="WP_068325992.1">
    <property type="nucleotide sequence ID" value="NZ_CP104874.1"/>
</dbReference>
<keyword evidence="1" id="KW-0812">Transmembrane</keyword>
<gene>
    <name evidence="3" type="ORF">N5P18_03070</name>
</gene>
<proteinExistence type="predicted"/>
<feature type="transmembrane region" description="Helical" evidence="1">
    <location>
        <begin position="306"/>
        <end position="323"/>
    </location>
</feature>
<keyword evidence="3" id="KW-0482">Metalloprotease</keyword>
<keyword evidence="1" id="KW-0472">Membrane</keyword>
<evidence type="ECO:0000256" key="1">
    <source>
        <dbReference type="SAM" id="Phobius"/>
    </source>
</evidence>
<protein>
    <submittedName>
        <fullName evidence="3">CPBP family intramembrane metalloprotease</fullName>
    </submittedName>
</protein>
<feature type="transmembrane region" description="Helical" evidence="1">
    <location>
        <begin position="426"/>
        <end position="446"/>
    </location>
</feature>
<keyword evidence="1" id="KW-1133">Transmembrane helix</keyword>
<evidence type="ECO:0000259" key="2">
    <source>
        <dbReference type="Pfam" id="PF02517"/>
    </source>
</evidence>
<evidence type="ECO:0000313" key="4">
    <source>
        <dbReference type="Proteomes" id="UP001381003"/>
    </source>
</evidence>
<accession>A0ABZ2FHA2</accession>
<name>A0ABZ2FHA2_9MICO</name>
<evidence type="ECO:0000313" key="3">
    <source>
        <dbReference type="EMBL" id="WWF05873.1"/>
    </source>
</evidence>
<dbReference type="InterPro" id="IPR003675">
    <property type="entry name" value="Rce1/LyrA-like_dom"/>
</dbReference>
<dbReference type="GO" id="GO:0008237">
    <property type="term" value="F:metallopeptidase activity"/>
    <property type="evidence" value="ECO:0007669"/>
    <property type="project" value="UniProtKB-KW"/>
</dbReference>
<feature type="transmembrane region" description="Helical" evidence="1">
    <location>
        <begin position="187"/>
        <end position="210"/>
    </location>
</feature>
<dbReference type="Proteomes" id="UP001381003">
    <property type="component" value="Chromosome"/>
</dbReference>
<keyword evidence="4" id="KW-1185">Reference proteome</keyword>
<feature type="transmembrane region" description="Helical" evidence="1">
    <location>
        <begin position="230"/>
        <end position="252"/>
    </location>
</feature>
<keyword evidence="3" id="KW-0645">Protease</keyword>
<keyword evidence="3" id="KW-0378">Hydrolase</keyword>
<feature type="domain" description="CAAX prenyl protease 2/Lysostaphin resistance protein A-like" evidence="2">
    <location>
        <begin position="307"/>
        <end position="403"/>
    </location>
</feature>
<sequence length="473" mass="49310">MTGPRIALVGPTDRPDALHARRALSVLAPDAQVVSLPTGAAPTPDLDGVWVLPSPETDPTVHDPTISWALHLGLPVVGPLGGDEGGARPAGDYLTAPGTTWTTDEPAGPAAPATVRSGGAPFATLSALPLAAEAGIHPVAVAFVEAARRHAGPTTAARSPFAPLPDDEPRSYVHQMRTTGYRWWRPLLALAAGIATFVVIAVALSILWFVLDPSMLDATGSADVDPAAPVTMLIGNLILAGLIPATMVATRVGHWRPVGKLFSVAGRIRWRWLLRAALVTTIVWGAYLAVMWFAGGEETSARPEHWPWLLVITVLTTPLQAAGEEVAFRGGLMQGVGAWIRRPVIALVVTTVLSAALFALAHTSLDPWVLLDLGGMAIACCYLTWRTGGLEAAIVLHVVNNLVITIGLTLLGGLQDAYVTEQTTSTAGTAGLGVLATFVMTAILLWQARRAGVAPKKLGAPATSSPAPADPLA</sequence>
<feature type="transmembrane region" description="Helical" evidence="1">
    <location>
        <begin position="272"/>
        <end position="294"/>
    </location>
</feature>
<dbReference type="Pfam" id="PF02517">
    <property type="entry name" value="Rce1-like"/>
    <property type="match status" value="1"/>
</dbReference>
<feature type="transmembrane region" description="Helical" evidence="1">
    <location>
        <begin position="368"/>
        <end position="385"/>
    </location>
</feature>
<feature type="transmembrane region" description="Helical" evidence="1">
    <location>
        <begin position="344"/>
        <end position="362"/>
    </location>
</feature>
<dbReference type="EMBL" id="CP104874">
    <property type="protein sequence ID" value="WWF05873.1"/>
    <property type="molecule type" value="Genomic_DNA"/>
</dbReference>